<dbReference type="Proteomes" id="UP000185491">
    <property type="component" value="Chromosome"/>
</dbReference>
<protein>
    <submittedName>
        <fullName evidence="6">ABC transporter</fullName>
    </submittedName>
</protein>
<comment type="similarity">
    <text evidence="1">Belongs to the bacterial solute-binding protein 3 family.</text>
</comment>
<name>A0A1L7D593_9CORY</name>
<sequence>MSTRHGLLSLLLATVLGAGGCAQLPPDTGSPLASQLNTPAPKPARGVPEPYGSVLEPAGSHRAQEMTIAPEKLRGSLRPDDKAPAERVPRILARGRLIVGVDQSNNLMSYRDTVTGDLRGFEVDIAREIARDIFGDPGKVDFRFVTSAGRVPALQRGDVDIIIRSMTVTAKRQEQLEFSLPYMVAHTRMLVETRSGIRSLDNMAGRTACATRGSTSVEWVRDRAPEADILITNNWGDCLMALQLGQVDAIVTDDALLSGMKAQDPYTAIVGEKLSTELYAVGVASGNNGLVRQVNSTLQRIRSDGTWDDIFDEWLGQYLPRPTLPPENFRDEPKGQAHG</sequence>
<evidence type="ECO:0000259" key="5">
    <source>
        <dbReference type="SMART" id="SM00062"/>
    </source>
</evidence>
<dbReference type="InterPro" id="IPR051455">
    <property type="entry name" value="Bact_solute-bind_prot3"/>
</dbReference>
<dbReference type="GO" id="GO:0006865">
    <property type="term" value="P:amino acid transport"/>
    <property type="evidence" value="ECO:0007669"/>
    <property type="project" value="TreeGrafter"/>
</dbReference>
<accession>A0A1L7D593</accession>
<dbReference type="InterPro" id="IPR001638">
    <property type="entry name" value="Solute-binding_3/MltF_N"/>
</dbReference>
<proteinExistence type="inferred from homology"/>
<dbReference type="RefSeq" id="WP_075735755.1">
    <property type="nucleotide sequence ID" value="NZ_CP009249.1"/>
</dbReference>
<feature type="signal peptide" evidence="4">
    <location>
        <begin position="1"/>
        <end position="18"/>
    </location>
</feature>
<dbReference type="KEGG" id="cpho:CPHO_10895"/>
<keyword evidence="3 4" id="KW-0732">Signal</keyword>
<dbReference type="AlphaFoldDB" id="A0A1L7D593"/>
<dbReference type="PANTHER" id="PTHR30085">
    <property type="entry name" value="AMINO ACID ABC TRANSPORTER PERMEASE"/>
    <property type="match status" value="1"/>
</dbReference>
<dbReference type="GO" id="GO:0005576">
    <property type="term" value="C:extracellular region"/>
    <property type="evidence" value="ECO:0007669"/>
    <property type="project" value="TreeGrafter"/>
</dbReference>
<dbReference type="PROSITE" id="PS51257">
    <property type="entry name" value="PROKAR_LIPOPROTEIN"/>
    <property type="match status" value="1"/>
</dbReference>
<reference evidence="6 7" key="1">
    <citation type="submission" date="2014-08" db="EMBL/GenBank/DDBJ databases">
        <title>Complete genome sequence of Corynebacterium phocae M408/89/1(T)(=DSM 44612(T)), isolated from the common seal (Phoca vitulina).</title>
        <authorList>
            <person name="Ruckert C."/>
            <person name="Albersmeier A."/>
            <person name="Winkler A."/>
            <person name="Kalinowski J."/>
        </authorList>
    </citation>
    <scope>NUCLEOTIDE SEQUENCE [LARGE SCALE GENOMIC DNA]</scope>
    <source>
        <strain evidence="6 7">M408/89/1</strain>
    </source>
</reference>
<dbReference type="SMART" id="SM00062">
    <property type="entry name" value="PBPb"/>
    <property type="match status" value="1"/>
</dbReference>
<dbReference type="Gene3D" id="3.40.190.10">
    <property type="entry name" value="Periplasmic binding protein-like II"/>
    <property type="match status" value="2"/>
</dbReference>
<keyword evidence="7" id="KW-1185">Reference proteome</keyword>
<evidence type="ECO:0000256" key="4">
    <source>
        <dbReference type="SAM" id="SignalP"/>
    </source>
</evidence>
<evidence type="ECO:0000313" key="7">
    <source>
        <dbReference type="Proteomes" id="UP000185491"/>
    </source>
</evidence>
<dbReference type="STRING" id="161895.CPHO_10895"/>
<dbReference type="PANTHER" id="PTHR30085:SF6">
    <property type="entry name" value="ABC TRANSPORTER GLUTAMINE-BINDING PROTEIN GLNH"/>
    <property type="match status" value="1"/>
</dbReference>
<evidence type="ECO:0000256" key="3">
    <source>
        <dbReference type="ARBA" id="ARBA00022729"/>
    </source>
</evidence>
<evidence type="ECO:0000256" key="2">
    <source>
        <dbReference type="ARBA" id="ARBA00022448"/>
    </source>
</evidence>
<organism evidence="6 7">
    <name type="scientific">Corynebacterium phocae</name>
    <dbReference type="NCBI Taxonomy" id="161895"/>
    <lineage>
        <taxon>Bacteria</taxon>
        <taxon>Bacillati</taxon>
        <taxon>Actinomycetota</taxon>
        <taxon>Actinomycetes</taxon>
        <taxon>Mycobacteriales</taxon>
        <taxon>Corynebacteriaceae</taxon>
        <taxon>Corynebacterium</taxon>
    </lineage>
</organism>
<dbReference type="Pfam" id="PF00497">
    <property type="entry name" value="SBP_bac_3"/>
    <property type="match status" value="1"/>
</dbReference>
<gene>
    <name evidence="6" type="ORF">CPHO_10895</name>
</gene>
<dbReference type="EMBL" id="CP009249">
    <property type="protein sequence ID" value="APT93314.1"/>
    <property type="molecule type" value="Genomic_DNA"/>
</dbReference>
<feature type="chain" id="PRO_5039230532" evidence="4">
    <location>
        <begin position="19"/>
        <end position="339"/>
    </location>
</feature>
<evidence type="ECO:0000313" key="6">
    <source>
        <dbReference type="EMBL" id="APT93314.1"/>
    </source>
</evidence>
<feature type="domain" description="Solute-binding protein family 3/N-terminal" evidence="5">
    <location>
        <begin position="96"/>
        <end position="318"/>
    </location>
</feature>
<dbReference type="CDD" id="cd13690">
    <property type="entry name" value="PBP2_GluB"/>
    <property type="match status" value="1"/>
</dbReference>
<dbReference type="OrthoDB" id="9807888at2"/>
<keyword evidence="2" id="KW-0813">Transport</keyword>
<dbReference type="GO" id="GO:0030288">
    <property type="term" value="C:outer membrane-bounded periplasmic space"/>
    <property type="evidence" value="ECO:0007669"/>
    <property type="project" value="TreeGrafter"/>
</dbReference>
<dbReference type="SUPFAM" id="SSF53850">
    <property type="entry name" value="Periplasmic binding protein-like II"/>
    <property type="match status" value="1"/>
</dbReference>
<evidence type="ECO:0000256" key="1">
    <source>
        <dbReference type="ARBA" id="ARBA00010333"/>
    </source>
</evidence>